<reference evidence="7 8" key="1">
    <citation type="submission" date="2020-11" db="EMBL/GenBank/DDBJ databases">
        <title>Taxonomic investigation of Rahnella spp.</title>
        <authorList>
            <person name="Lee S.D."/>
        </authorList>
    </citation>
    <scope>NUCLEOTIDE SEQUENCE [LARGE SCALE GENOMIC DNA]</scope>
    <source>
        <strain evidence="7 8">SAP-10</strain>
    </source>
</reference>
<evidence type="ECO:0000259" key="6">
    <source>
        <dbReference type="Pfam" id="PF24517"/>
    </source>
</evidence>
<sequence>MKSVFCFSLLLACSAGISITSAQAADGQANVVCNFSHMKPDDAIMMPDMPGMAMSHDFMGNRSTDAFSTAETLLQRSGTTCNNGADSTGYWIPTMKLPDGEIVHPTYIKTYYQAYNVGQYPVTGYPHGLQLLAGDHRGNSPNPHISFLCANGNGYTNKANQICGLRSKGDAVQFNIGIMFPDCWDGKNLKARGTKNAVYSDNEGQCPADHPVKLPKVNMNVAYVLPQITSLDVSKVELSLDPQLVDGELTPLWGSIYTAHGDFMNGWTEDATRFMADHCMNFAMECSTNIPYSFTEAVADTYVSNQTEADTNFGHAATLLVQDDWRNSGRNINKQILTLIKFKIPPQPTNIEDYTGVSFKYKIRLYEGNITDAKAFTIFFYPTTPDGWDENTVTWNNKPSFKYSSDASLYMNNTQQFRYVDVDSAVRAALAAGKTEVAYYIGGERNGRTISVNSRESGKTPTMMLVGYQKVVEP</sequence>
<dbReference type="PANTHER" id="PTHR43662">
    <property type="match status" value="1"/>
</dbReference>
<evidence type="ECO:0000313" key="7">
    <source>
        <dbReference type="EMBL" id="MBF7955966.1"/>
    </source>
</evidence>
<proteinExistence type="predicted"/>
<dbReference type="InterPro" id="IPR018535">
    <property type="entry name" value="DUF1996"/>
</dbReference>
<dbReference type="PANTHER" id="PTHR43662:SF3">
    <property type="entry name" value="DOMAIN PROTEIN, PUTATIVE (AFU_ORTHOLOGUE AFUA_6G11970)-RELATED"/>
    <property type="match status" value="1"/>
</dbReference>
<accession>A0ABS0DQ03</accession>
<name>A0ABS0DQ03_9GAMM</name>
<keyword evidence="8" id="KW-1185">Reference proteome</keyword>
<dbReference type="RefSeq" id="WP_095922274.1">
    <property type="nucleotide sequence ID" value="NZ_CP089919.1"/>
</dbReference>
<feature type="signal peptide" evidence="4">
    <location>
        <begin position="1"/>
        <end position="24"/>
    </location>
</feature>
<dbReference type="NCBIfam" id="NF033679">
    <property type="entry name" value="DNRLRE_dom"/>
    <property type="match status" value="1"/>
</dbReference>
<evidence type="ECO:0000313" key="8">
    <source>
        <dbReference type="Proteomes" id="UP000600307"/>
    </source>
</evidence>
<feature type="domain" description="Carbohydrate-binding module family 96" evidence="6">
    <location>
        <begin position="293"/>
        <end position="465"/>
    </location>
</feature>
<evidence type="ECO:0000256" key="4">
    <source>
        <dbReference type="SAM" id="SignalP"/>
    </source>
</evidence>
<evidence type="ECO:0000256" key="2">
    <source>
        <dbReference type="ARBA" id="ARBA00022525"/>
    </source>
</evidence>
<keyword evidence="2" id="KW-0964">Secreted</keyword>
<dbReference type="InterPro" id="IPR055372">
    <property type="entry name" value="CBM96"/>
</dbReference>
<evidence type="ECO:0000259" key="5">
    <source>
        <dbReference type="Pfam" id="PF09362"/>
    </source>
</evidence>
<comment type="subcellular location">
    <subcellularLocation>
        <location evidence="1">Secreted</location>
    </subcellularLocation>
</comment>
<organism evidence="7 8">
    <name type="scientific">Rahnella victoriana</name>
    <dbReference type="NCBI Taxonomy" id="1510570"/>
    <lineage>
        <taxon>Bacteria</taxon>
        <taxon>Pseudomonadati</taxon>
        <taxon>Pseudomonadota</taxon>
        <taxon>Gammaproteobacteria</taxon>
        <taxon>Enterobacterales</taxon>
        <taxon>Yersiniaceae</taxon>
        <taxon>Rahnella</taxon>
    </lineage>
</organism>
<dbReference type="Proteomes" id="UP000600307">
    <property type="component" value="Unassembled WGS sequence"/>
</dbReference>
<dbReference type="Pfam" id="PF09362">
    <property type="entry name" value="DUF1996"/>
    <property type="match status" value="1"/>
</dbReference>
<evidence type="ECO:0000256" key="1">
    <source>
        <dbReference type="ARBA" id="ARBA00004613"/>
    </source>
</evidence>
<evidence type="ECO:0000256" key="3">
    <source>
        <dbReference type="ARBA" id="ARBA00022729"/>
    </source>
</evidence>
<gene>
    <name evidence="7" type="ORF">IV431_10415</name>
</gene>
<dbReference type="EMBL" id="JADOBH010000002">
    <property type="protein sequence ID" value="MBF7955966.1"/>
    <property type="molecule type" value="Genomic_DNA"/>
</dbReference>
<feature type="domain" description="DUF1996" evidence="5">
    <location>
        <begin position="42"/>
        <end position="267"/>
    </location>
</feature>
<comment type="caution">
    <text evidence="7">The sequence shown here is derived from an EMBL/GenBank/DDBJ whole genome shotgun (WGS) entry which is preliminary data.</text>
</comment>
<dbReference type="Pfam" id="PF24517">
    <property type="entry name" value="CBM96"/>
    <property type="match status" value="1"/>
</dbReference>
<protein>
    <submittedName>
        <fullName evidence="7">DUF1996 domain-containing protein</fullName>
    </submittedName>
</protein>
<keyword evidence="3 4" id="KW-0732">Signal</keyword>
<feature type="chain" id="PRO_5045557548" evidence="4">
    <location>
        <begin position="25"/>
        <end position="474"/>
    </location>
</feature>